<keyword evidence="8 10" id="KW-1133">Transmembrane helix</keyword>
<keyword evidence="7 10" id="KW-0812">Transmembrane</keyword>
<sequence>MNAARQSEAGFTLIELLVALAIFALISVAGVTLLRSGTDTQIAVKERLGEMALSQRLTNALEADLAQAIARPVRDQSGQPVPAFTQGDATVPGGIFGLVRAGWSNFDGAPRAGLQRVTYVLENGALKRLSWPMLDGAAPADAATMLEDVVSATAEYRDDKGQWRSDWTATDANALPRAIALTVTVKGKPEQRMLFLVGPQTRILPTPSAEEGAAG</sequence>
<comment type="similarity">
    <text evidence="2">Belongs to the GSP J family.</text>
</comment>
<dbReference type="GO" id="GO:0015627">
    <property type="term" value="C:type II protein secretion system complex"/>
    <property type="evidence" value="ECO:0007669"/>
    <property type="project" value="InterPro"/>
</dbReference>
<dbReference type="GO" id="GO:0005886">
    <property type="term" value="C:plasma membrane"/>
    <property type="evidence" value="ECO:0007669"/>
    <property type="project" value="UniProtKB-SubCell"/>
</dbReference>
<dbReference type="Pfam" id="PF07963">
    <property type="entry name" value="N_methyl"/>
    <property type="match status" value="1"/>
</dbReference>
<evidence type="ECO:0000256" key="9">
    <source>
        <dbReference type="ARBA" id="ARBA00023136"/>
    </source>
</evidence>
<feature type="transmembrane region" description="Helical" evidence="10">
    <location>
        <begin position="12"/>
        <end position="34"/>
    </location>
</feature>
<dbReference type="Gene3D" id="3.10.610.10">
    <property type="entry name" value="GSPII I/J protein-like"/>
    <property type="match status" value="1"/>
</dbReference>
<evidence type="ECO:0000256" key="6">
    <source>
        <dbReference type="ARBA" id="ARBA00022519"/>
    </source>
</evidence>
<dbReference type="RefSeq" id="WP_183941992.1">
    <property type="nucleotide sequence ID" value="NZ_BAABBG010000005.1"/>
</dbReference>
<dbReference type="PROSITE" id="PS00409">
    <property type="entry name" value="PROKAR_NTER_METHYL"/>
    <property type="match status" value="1"/>
</dbReference>
<dbReference type="Proteomes" id="UP000581447">
    <property type="component" value="Unassembled WGS sequence"/>
</dbReference>
<evidence type="ECO:0000256" key="4">
    <source>
        <dbReference type="ARBA" id="ARBA00022475"/>
    </source>
</evidence>
<keyword evidence="6" id="KW-0997">Cell inner membrane</keyword>
<dbReference type="GO" id="GO:0015628">
    <property type="term" value="P:protein secretion by the type II secretion system"/>
    <property type="evidence" value="ECO:0007669"/>
    <property type="project" value="InterPro"/>
</dbReference>
<dbReference type="SUPFAM" id="SSF54523">
    <property type="entry name" value="Pili subunits"/>
    <property type="match status" value="1"/>
</dbReference>
<dbReference type="PANTHER" id="PTHR39583">
    <property type="entry name" value="TYPE II SECRETION SYSTEM PROTEIN J-RELATED"/>
    <property type="match status" value="1"/>
</dbReference>
<name>A0A840B3H5_9SPHN</name>
<dbReference type="InterPro" id="IPR051621">
    <property type="entry name" value="T2SS_protein_J"/>
</dbReference>
<evidence type="ECO:0000256" key="10">
    <source>
        <dbReference type="SAM" id="Phobius"/>
    </source>
</evidence>
<dbReference type="Pfam" id="PF11612">
    <property type="entry name" value="T2SSJ"/>
    <property type="match status" value="1"/>
</dbReference>
<dbReference type="AlphaFoldDB" id="A0A840B3H5"/>
<evidence type="ECO:0000313" key="11">
    <source>
        <dbReference type="EMBL" id="MBB3943716.1"/>
    </source>
</evidence>
<dbReference type="EMBL" id="JACIEA010000002">
    <property type="protein sequence ID" value="MBB3943716.1"/>
    <property type="molecule type" value="Genomic_DNA"/>
</dbReference>
<evidence type="ECO:0000256" key="5">
    <source>
        <dbReference type="ARBA" id="ARBA00022481"/>
    </source>
</evidence>
<keyword evidence="4" id="KW-1003">Cell membrane</keyword>
<protein>
    <recommendedName>
        <fullName evidence="3">Type II secretion system protein J</fullName>
    </recommendedName>
</protein>
<dbReference type="Gene3D" id="2.10.70.20">
    <property type="entry name" value="gspk-gspi-gspj complex like domains"/>
    <property type="match status" value="1"/>
</dbReference>
<accession>A0A840B3H5</accession>
<evidence type="ECO:0000256" key="7">
    <source>
        <dbReference type="ARBA" id="ARBA00022692"/>
    </source>
</evidence>
<keyword evidence="5" id="KW-0488">Methylation</keyword>
<dbReference type="InterPro" id="IPR010055">
    <property type="entry name" value="T2SS_protein-GspJ"/>
</dbReference>
<gene>
    <name evidence="11" type="ORF">GGR91_001974</name>
</gene>
<evidence type="ECO:0000256" key="1">
    <source>
        <dbReference type="ARBA" id="ARBA00004377"/>
    </source>
</evidence>
<evidence type="ECO:0000256" key="2">
    <source>
        <dbReference type="ARBA" id="ARBA00011084"/>
    </source>
</evidence>
<keyword evidence="12" id="KW-1185">Reference proteome</keyword>
<comment type="subcellular location">
    <subcellularLocation>
        <location evidence="1">Cell inner membrane</location>
        <topology evidence="1">Single-pass membrane protein</topology>
    </subcellularLocation>
</comment>
<evidence type="ECO:0000313" key="12">
    <source>
        <dbReference type="Proteomes" id="UP000581447"/>
    </source>
</evidence>
<evidence type="ECO:0000256" key="8">
    <source>
        <dbReference type="ARBA" id="ARBA00022989"/>
    </source>
</evidence>
<dbReference type="InterPro" id="IPR045584">
    <property type="entry name" value="Pilin-like"/>
</dbReference>
<dbReference type="NCBIfam" id="TIGR01711">
    <property type="entry name" value="gspJ"/>
    <property type="match status" value="1"/>
</dbReference>
<comment type="caution">
    <text evidence="11">The sequence shown here is derived from an EMBL/GenBank/DDBJ whole genome shotgun (WGS) entry which is preliminary data.</text>
</comment>
<dbReference type="PANTHER" id="PTHR39583:SF2">
    <property type="entry name" value="TYPE II SECRETION SYSTEM PROTEIN J"/>
    <property type="match status" value="1"/>
</dbReference>
<evidence type="ECO:0000256" key="3">
    <source>
        <dbReference type="ARBA" id="ARBA00021539"/>
    </source>
</evidence>
<reference evidence="11 12" key="1">
    <citation type="submission" date="2020-08" db="EMBL/GenBank/DDBJ databases">
        <title>Genomic Encyclopedia of Type Strains, Phase IV (KMG-IV): sequencing the most valuable type-strain genomes for metagenomic binning, comparative biology and taxonomic classification.</title>
        <authorList>
            <person name="Goeker M."/>
        </authorList>
    </citation>
    <scope>NUCLEOTIDE SEQUENCE [LARGE SCALE GENOMIC DNA]</scope>
    <source>
        <strain evidence="11 12">DSM 29050</strain>
    </source>
</reference>
<proteinExistence type="inferred from homology"/>
<dbReference type="InterPro" id="IPR012902">
    <property type="entry name" value="N_methyl_site"/>
</dbReference>
<keyword evidence="9 10" id="KW-0472">Membrane</keyword>
<dbReference type="NCBIfam" id="TIGR02532">
    <property type="entry name" value="IV_pilin_GFxxxE"/>
    <property type="match status" value="1"/>
</dbReference>
<organism evidence="11 12">
    <name type="scientific">Sphingorhabdus rigui</name>
    <dbReference type="NCBI Taxonomy" id="1282858"/>
    <lineage>
        <taxon>Bacteria</taxon>
        <taxon>Pseudomonadati</taxon>
        <taxon>Pseudomonadota</taxon>
        <taxon>Alphaproteobacteria</taxon>
        <taxon>Sphingomonadales</taxon>
        <taxon>Sphingomonadaceae</taxon>
        <taxon>Sphingorhabdus</taxon>
    </lineage>
</organism>